<accession>A0A2G8LS03</accession>
<organism evidence="9 10">
    <name type="scientific">Stichopus japonicus</name>
    <name type="common">Sea cucumber</name>
    <dbReference type="NCBI Taxonomy" id="307972"/>
    <lineage>
        <taxon>Eukaryota</taxon>
        <taxon>Metazoa</taxon>
        <taxon>Echinodermata</taxon>
        <taxon>Eleutherozoa</taxon>
        <taxon>Echinozoa</taxon>
        <taxon>Holothuroidea</taxon>
        <taxon>Aspidochirotacea</taxon>
        <taxon>Aspidochirotida</taxon>
        <taxon>Stichopodidae</taxon>
        <taxon>Apostichopus</taxon>
    </lineage>
</organism>
<keyword evidence="2" id="KW-0805">Transcription regulation</keyword>
<keyword evidence="6" id="KW-0175">Coiled coil</keyword>
<feature type="compositionally biased region" description="Low complexity" evidence="7">
    <location>
        <begin position="146"/>
        <end position="164"/>
    </location>
</feature>
<dbReference type="PANTHER" id="PTHR11969">
    <property type="entry name" value="MAX DIMERIZATION, MAD"/>
    <property type="match status" value="1"/>
</dbReference>
<dbReference type="GO" id="GO:0046983">
    <property type="term" value="F:protein dimerization activity"/>
    <property type="evidence" value="ECO:0007669"/>
    <property type="project" value="InterPro"/>
</dbReference>
<evidence type="ECO:0000256" key="6">
    <source>
        <dbReference type="SAM" id="Coils"/>
    </source>
</evidence>
<evidence type="ECO:0000256" key="3">
    <source>
        <dbReference type="ARBA" id="ARBA00023125"/>
    </source>
</evidence>
<feature type="region of interest" description="Disordered" evidence="7">
    <location>
        <begin position="1"/>
        <end position="115"/>
    </location>
</feature>
<feature type="region of interest" description="Disordered" evidence="7">
    <location>
        <begin position="146"/>
        <end position="193"/>
    </location>
</feature>
<dbReference type="AlphaFoldDB" id="A0A2G8LS03"/>
<keyword evidence="5" id="KW-0539">Nucleus</keyword>
<keyword evidence="3" id="KW-0238">DNA-binding</keyword>
<evidence type="ECO:0000256" key="5">
    <source>
        <dbReference type="ARBA" id="ARBA00023242"/>
    </source>
</evidence>
<dbReference type="Proteomes" id="UP000230750">
    <property type="component" value="Unassembled WGS sequence"/>
</dbReference>
<evidence type="ECO:0000259" key="8">
    <source>
        <dbReference type="PROSITE" id="PS50888"/>
    </source>
</evidence>
<evidence type="ECO:0000256" key="4">
    <source>
        <dbReference type="ARBA" id="ARBA00023163"/>
    </source>
</evidence>
<dbReference type="GO" id="GO:0000981">
    <property type="term" value="F:DNA-binding transcription factor activity, RNA polymerase II-specific"/>
    <property type="evidence" value="ECO:0007669"/>
    <property type="project" value="TreeGrafter"/>
</dbReference>
<name>A0A2G8LS03_STIJA</name>
<dbReference type="OrthoDB" id="5981879at2759"/>
<keyword evidence="4" id="KW-0804">Transcription</keyword>
<comment type="subcellular location">
    <subcellularLocation>
        <location evidence="1">Nucleus</location>
    </subcellularLocation>
</comment>
<dbReference type="STRING" id="307972.A0A2G8LS03"/>
<dbReference type="PANTHER" id="PTHR11969:SF99">
    <property type="entry name" value="MAX-BINDING PROTEIN MNT"/>
    <property type="match status" value="1"/>
</dbReference>
<dbReference type="SMART" id="SM00353">
    <property type="entry name" value="HLH"/>
    <property type="match status" value="1"/>
</dbReference>
<reference evidence="9 10" key="1">
    <citation type="journal article" date="2017" name="PLoS Biol.">
        <title>The sea cucumber genome provides insights into morphological evolution and visceral regeneration.</title>
        <authorList>
            <person name="Zhang X."/>
            <person name="Sun L."/>
            <person name="Yuan J."/>
            <person name="Sun Y."/>
            <person name="Gao Y."/>
            <person name="Zhang L."/>
            <person name="Li S."/>
            <person name="Dai H."/>
            <person name="Hamel J.F."/>
            <person name="Liu C."/>
            <person name="Yu Y."/>
            <person name="Liu S."/>
            <person name="Lin W."/>
            <person name="Guo K."/>
            <person name="Jin S."/>
            <person name="Xu P."/>
            <person name="Storey K.B."/>
            <person name="Huan P."/>
            <person name="Zhang T."/>
            <person name="Zhou Y."/>
            <person name="Zhang J."/>
            <person name="Lin C."/>
            <person name="Li X."/>
            <person name="Xing L."/>
            <person name="Huo D."/>
            <person name="Sun M."/>
            <person name="Wang L."/>
            <person name="Mercier A."/>
            <person name="Li F."/>
            <person name="Yang H."/>
            <person name="Xiang J."/>
        </authorList>
    </citation>
    <scope>NUCLEOTIDE SEQUENCE [LARGE SCALE GENOMIC DNA]</scope>
    <source>
        <strain evidence="9">Shaxun</strain>
        <tissue evidence="9">Muscle</tissue>
    </source>
</reference>
<dbReference type="GO" id="GO:0005634">
    <property type="term" value="C:nucleus"/>
    <property type="evidence" value="ECO:0007669"/>
    <property type="project" value="UniProtKB-SubCell"/>
</dbReference>
<dbReference type="EMBL" id="MRZV01000002">
    <property type="protein sequence ID" value="PIK62960.1"/>
    <property type="molecule type" value="Genomic_DNA"/>
</dbReference>
<protein>
    <recommendedName>
        <fullName evidence="8">BHLH domain-containing protein</fullName>
    </recommendedName>
</protein>
<dbReference type="Pfam" id="PF00010">
    <property type="entry name" value="HLH"/>
    <property type="match status" value="1"/>
</dbReference>
<dbReference type="InterPro" id="IPR011598">
    <property type="entry name" value="bHLH_dom"/>
</dbReference>
<dbReference type="PROSITE" id="PS50888">
    <property type="entry name" value="BHLH"/>
    <property type="match status" value="1"/>
</dbReference>
<evidence type="ECO:0000256" key="7">
    <source>
        <dbReference type="SAM" id="MobiDB-lite"/>
    </source>
</evidence>
<sequence length="798" mass="86261">MFVKRGRETQVVEEQERKEDDQHVTEMFGIESSSAQEGLPTTIPQTFADIEQQQQEMGPQPEPGLGSTSHDVEQSVADSRAEEKFTDSGGGLSQQETLVSQLQMAQQQQQQPSVAVEQINPVGLLTQQNVMRHPGYDVSWSYSAPTSLKSNASSSPNSNLLEPATSEALGSRVDDTNSDDGEDGKKSGVREVHNKLEKNRRAHLKECFDALKSQIPTLQDRKVKISNSNILSGACRYIGALKRKEKELEHELDRLVKEKIQKQKLLQRLKVEKGKDLHRGMAWDQQGSVISGDLVQDRILVEQQEEEEEAGRSHEQDEEDRYSTSTASEAEEEERKSQGFCTGVPSVVTTGALMTITVTTASTAVSGCQTTQSYGSDSMPSGSYRHPLKSHLLREHRAQLAREAAAATTSPTQSSIMSEATRTTSHLQMARAINIVKPMNSLVTVVPNMPISPSARPTVSQLLGKHTVPIRQPVRKQAPSNPLQTVLQPTSIPIQRYQAPGMGFTRPSGEFAVRPSGTTQPVVTIGVTQALQSRPDLTSLGIKLSRGQLLPVVSQGLKLPNGQVVTNTPSLGPALSIVSSSLPSSFLQATIPGGNTPLTQPMVSPIALSTPVKQVFLTHQNLAGYTSLNPSLLPPFVPPTSQTVGSSLVTNLNQTRPPQVTLIPNNNPRSHPFMPIHNSPVPRVANVSVRNSYMNATTSQGNLPLNSAVLGAHQITTLSSSSTTMFPPGITTTSKAMSQVNQRLINRSGHLPRSKTLLTTSQIAQTLLANGGMSKVKTVTAGSNKTQCTVTQSVVTMS</sequence>
<dbReference type="Gene3D" id="4.10.280.10">
    <property type="entry name" value="Helix-loop-helix DNA-binding domain"/>
    <property type="match status" value="1"/>
</dbReference>
<feature type="domain" description="BHLH" evidence="8">
    <location>
        <begin position="188"/>
        <end position="241"/>
    </location>
</feature>
<gene>
    <name evidence="9" type="ORF">BSL78_00087</name>
</gene>
<keyword evidence="10" id="KW-1185">Reference proteome</keyword>
<evidence type="ECO:0000256" key="2">
    <source>
        <dbReference type="ARBA" id="ARBA00023015"/>
    </source>
</evidence>
<evidence type="ECO:0000313" key="9">
    <source>
        <dbReference type="EMBL" id="PIK62960.1"/>
    </source>
</evidence>
<comment type="caution">
    <text evidence="9">The sequence shown here is derived from an EMBL/GenBank/DDBJ whole genome shotgun (WGS) entry which is preliminary data.</text>
</comment>
<feature type="compositionally biased region" description="Low complexity" evidence="7">
    <location>
        <begin position="101"/>
        <end position="111"/>
    </location>
</feature>
<feature type="compositionally biased region" description="Basic and acidic residues" evidence="7">
    <location>
        <begin position="1"/>
        <end position="24"/>
    </location>
</feature>
<dbReference type="CDD" id="cd11402">
    <property type="entry name" value="bHLHzip_Mnt"/>
    <property type="match status" value="1"/>
</dbReference>
<feature type="region of interest" description="Disordered" evidence="7">
    <location>
        <begin position="303"/>
        <end position="342"/>
    </location>
</feature>
<feature type="compositionally biased region" description="Low complexity" evidence="7">
    <location>
        <begin position="51"/>
        <end position="66"/>
    </location>
</feature>
<proteinExistence type="predicted"/>
<dbReference type="GO" id="GO:0000978">
    <property type="term" value="F:RNA polymerase II cis-regulatory region sequence-specific DNA binding"/>
    <property type="evidence" value="ECO:0007669"/>
    <property type="project" value="TreeGrafter"/>
</dbReference>
<feature type="compositionally biased region" description="Basic and acidic residues" evidence="7">
    <location>
        <begin position="183"/>
        <end position="193"/>
    </location>
</feature>
<feature type="coiled-coil region" evidence="6">
    <location>
        <begin position="238"/>
        <end position="272"/>
    </location>
</feature>
<dbReference type="InterPro" id="IPR036638">
    <property type="entry name" value="HLH_DNA-bd_sf"/>
</dbReference>
<evidence type="ECO:0000313" key="10">
    <source>
        <dbReference type="Proteomes" id="UP000230750"/>
    </source>
</evidence>
<dbReference type="SUPFAM" id="SSF47459">
    <property type="entry name" value="HLH, helix-loop-helix DNA-binding domain"/>
    <property type="match status" value="1"/>
</dbReference>
<evidence type="ECO:0000256" key="1">
    <source>
        <dbReference type="ARBA" id="ARBA00004123"/>
    </source>
</evidence>